<keyword evidence="4" id="KW-1185">Reference proteome</keyword>
<evidence type="ECO:0000256" key="2">
    <source>
        <dbReference type="SAM" id="SignalP"/>
    </source>
</evidence>
<proteinExistence type="predicted"/>
<comment type="caution">
    <text evidence="3">The sequence shown here is derived from an EMBL/GenBank/DDBJ whole genome shotgun (WGS) entry which is preliminary data.</text>
</comment>
<dbReference type="AlphaFoldDB" id="A0A9Q1QX90"/>
<organism evidence="3 4">
    <name type="scientific">Anisodus acutangulus</name>
    <dbReference type="NCBI Taxonomy" id="402998"/>
    <lineage>
        <taxon>Eukaryota</taxon>
        <taxon>Viridiplantae</taxon>
        <taxon>Streptophyta</taxon>
        <taxon>Embryophyta</taxon>
        <taxon>Tracheophyta</taxon>
        <taxon>Spermatophyta</taxon>
        <taxon>Magnoliopsida</taxon>
        <taxon>eudicotyledons</taxon>
        <taxon>Gunneridae</taxon>
        <taxon>Pentapetalae</taxon>
        <taxon>asterids</taxon>
        <taxon>lamiids</taxon>
        <taxon>Solanales</taxon>
        <taxon>Solanaceae</taxon>
        <taxon>Solanoideae</taxon>
        <taxon>Hyoscyameae</taxon>
        <taxon>Anisodus</taxon>
    </lineage>
</organism>
<feature type="compositionally biased region" description="Basic and acidic residues" evidence="1">
    <location>
        <begin position="83"/>
        <end position="105"/>
    </location>
</feature>
<evidence type="ECO:0000256" key="1">
    <source>
        <dbReference type="SAM" id="MobiDB-lite"/>
    </source>
</evidence>
<sequence length="123" mass="13808">MTSLIATLLVVLVSLSLASESSANYQYSSPPPSKKPYHPSPTPYHPAPVYKSPPPSTPFSSSSLPLLRSDFIKFEDKQNVQLKEKHFPFSRGNENDAREKEEKRVNNNPRRRRSSFVASCSLS</sequence>
<accession>A0A9Q1QX90</accession>
<feature type="signal peptide" evidence="2">
    <location>
        <begin position="1"/>
        <end position="18"/>
    </location>
</feature>
<feature type="region of interest" description="Disordered" evidence="1">
    <location>
        <begin position="83"/>
        <end position="123"/>
    </location>
</feature>
<dbReference type="Proteomes" id="UP001152561">
    <property type="component" value="Unassembled WGS sequence"/>
</dbReference>
<reference evidence="4" key="1">
    <citation type="journal article" date="2023" name="Proc. Natl. Acad. Sci. U.S.A.">
        <title>Genomic and structural basis for evolution of tropane alkaloid biosynthesis.</title>
        <authorList>
            <person name="Wanga Y.-J."/>
            <person name="Taina T."/>
            <person name="Yua J.-Y."/>
            <person name="Lia J."/>
            <person name="Xua B."/>
            <person name="Chenc J."/>
            <person name="D'Auriad J.C."/>
            <person name="Huanga J.-P."/>
            <person name="Huanga S.-X."/>
        </authorList>
    </citation>
    <scope>NUCLEOTIDE SEQUENCE [LARGE SCALE GENOMIC DNA]</scope>
    <source>
        <strain evidence="4">cv. KIB-2019</strain>
    </source>
</reference>
<evidence type="ECO:0000313" key="4">
    <source>
        <dbReference type="Proteomes" id="UP001152561"/>
    </source>
</evidence>
<dbReference type="EMBL" id="JAJAGQ010000021">
    <property type="protein sequence ID" value="KAJ8531249.1"/>
    <property type="molecule type" value="Genomic_DNA"/>
</dbReference>
<feature type="region of interest" description="Disordered" evidence="1">
    <location>
        <begin position="23"/>
        <end position="62"/>
    </location>
</feature>
<gene>
    <name evidence="3" type="ORF">K7X08_026683</name>
</gene>
<protein>
    <submittedName>
        <fullName evidence="3">Uncharacterized protein</fullName>
    </submittedName>
</protein>
<feature type="compositionally biased region" description="Pro residues" evidence="1">
    <location>
        <begin position="29"/>
        <end position="57"/>
    </location>
</feature>
<feature type="chain" id="PRO_5040406602" evidence="2">
    <location>
        <begin position="19"/>
        <end position="123"/>
    </location>
</feature>
<evidence type="ECO:0000313" key="3">
    <source>
        <dbReference type="EMBL" id="KAJ8531249.1"/>
    </source>
</evidence>
<keyword evidence="2" id="KW-0732">Signal</keyword>
<name>A0A9Q1QX90_9SOLA</name>